<evidence type="ECO:0000313" key="2">
    <source>
        <dbReference type="Proteomes" id="UP001159405"/>
    </source>
</evidence>
<comment type="caution">
    <text evidence="1">The sequence shown here is derived from an EMBL/GenBank/DDBJ whole genome shotgun (WGS) entry which is preliminary data.</text>
</comment>
<keyword evidence="2" id="KW-1185">Reference proteome</keyword>
<dbReference type="Proteomes" id="UP001159405">
    <property type="component" value="Unassembled WGS sequence"/>
</dbReference>
<organism evidence="1 2">
    <name type="scientific">Porites lobata</name>
    <dbReference type="NCBI Taxonomy" id="104759"/>
    <lineage>
        <taxon>Eukaryota</taxon>
        <taxon>Metazoa</taxon>
        <taxon>Cnidaria</taxon>
        <taxon>Anthozoa</taxon>
        <taxon>Hexacorallia</taxon>
        <taxon>Scleractinia</taxon>
        <taxon>Fungiina</taxon>
        <taxon>Poritidae</taxon>
        <taxon>Porites</taxon>
    </lineage>
</organism>
<protein>
    <submittedName>
        <fullName evidence="1">Uncharacterized protein</fullName>
    </submittedName>
</protein>
<gene>
    <name evidence="1" type="ORF">PLOB_00044839</name>
</gene>
<name>A0ABN8PKI0_9CNID</name>
<reference evidence="1 2" key="1">
    <citation type="submission" date="2022-05" db="EMBL/GenBank/DDBJ databases">
        <authorList>
            <consortium name="Genoscope - CEA"/>
            <person name="William W."/>
        </authorList>
    </citation>
    <scope>NUCLEOTIDE SEQUENCE [LARGE SCALE GENOMIC DNA]</scope>
</reference>
<sequence>MSDRLEGYDLSKFKQNISLSTEHCLNYVKQDCIDGDNIAFTVNIPNEHLRSWRDLREEGGLLCQFSYVEILNAMIDEYGVKIKEDCARIDGLLQRSSGTVKSNCRKLQGRARLQYLSNIRKIAIRQDELINVGLIEEELNITKENARGLL</sequence>
<feature type="non-terminal residue" evidence="1">
    <location>
        <position position="150"/>
    </location>
</feature>
<accession>A0ABN8PKI0</accession>
<evidence type="ECO:0000313" key="1">
    <source>
        <dbReference type="EMBL" id="CAH3145778.1"/>
    </source>
</evidence>
<proteinExistence type="predicted"/>
<dbReference type="EMBL" id="CALNXK010000077">
    <property type="protein sequence ID" value="CAH3145778.1"/>
    <property type="molecule type" value="Genomic_DNA"/>
</dbReference>